<comment type="caution">
    <text evidence="4">The sequence shown here is derived from an EMBL/GenBank/DDBJ whole genome shotgun (WGS) entry which is preliminary data.</text>
</comment>
<evidence type="ECO:0000259" key="2">
    <source>
        <dbReference type="Pfam" id="PF00675"/>
    </source>
</evidence>
<evidence type="ECO:0000256" key="1">
    <source>
        <dbReference type="SAM" id="SignalP"/>
    </source>
</evidence>
<dbReference type="Pfam" id="PF00675">
    <property type="entry name" value="Peptidase_M16"/>
    <property type="match status" value="1"/>
</dbReference>
<feature type="domain" description="Peptidase M16 N-terminal" evidence="2">
    <location>
        <begin position="49"/>
        <end position="186"/>
    </location>
</feature>
<dbReference type="SUPFAM" id="SSF63411">
    <property type="entry name" value="LuxS/MPP-like metallohydrolase"/>
    <property type="match status" value="2"/>
</dbReference>
<dbReference type="InterPro" id="IPR011249">
    <property type="entry name" value="Metalloenz_LuxS/M16"/>
</dbReference>
<protein>
    <submittedName>
        <fullName evidence="4">Zinc protease</fullName>
    </submittedName>
</protein>
<evidence type="ECO:0000313" key="4">
    <source>
        <dbReference type="EMBL" id="PYE90417.1"/>
    </source>
</evidence>
<organism evidence="4 5">
    <name type="scientific">Phyllobacterium leguminum</name>
    <dbReference type="NCBI Taxonomy" id="314237"/>
    <lineage>
        <taxon>Bacteria</taxon>
        <taxon>Pseudomonadati</taxon>
        <taxon>Pseudomonadota</taxon>
        <taxon>Alphaproteobacteria</taxon>
        <taxon>Hyphomicrobiales</taxon>
        <taxon>Phyllobacteriaceae</taxon>
        <taxon>Phyllobacterium</taxon>
    </lineage>
</organism>
<keyword evidence="5" id="KW-1185">Reference proteome</keyword>
<keyword evidence="4" id="KW-0378">Hydrolase</keyword>
<evidence type="ECO:0000313" key="5">
    <source>
        <dbReference type="Proteomes" id="UP000247454"/>
    </source>
</evidence>
<dbReference type="Pfam" id="PF05193">
    <property type="entry name" value="Peptidase_M16_C"/>
    <property type="match status" value="1"/>
</dbReference>
<dbReference type="InterPro" id="IPR007863">
    <property type="entry name" value="Peptidase_M16_C"/>
</dbReference>
<dbReference type="InterPro" id="IPR050361">
    <property type="entry name" value="MPP/UQCRC_Complex"/>
</dbReference>
<proteinExistence type="predicted"/>
<feature type="signal peptide" evidence="1">
    <location>
        <begin position="1"/>
        <end position="31"/>
    </location>
</feature>
<keyword evidence="1" id="KW-0732">Signal</keyword>
<evidence type="ECO:0000259" key="3">
    <source>
        <dbReference type="Pfam" id="PF05193"/>
    </source>
</evidence>
<dbReference type="InterPro" id="IPR011765">
    <property type="entry name" value="Pept_M16_N"/>
</dbReference>
<feature type="chain" id="PRO_5016326829" evidence="1">
    <location>
        <begin position="32"/>
        <end position="441"/>
    </location>
</feature>
<dbReference type="EMBL" id="QJTF01000001">
    <property type="protein sequence ID" value="PYE90417.1"/>
    <property type="molecule type" value="Genomic_DNA"/>
</dbReference>
<reference evidence="4 5" key="1">
    <citation type="submission" date="2018-06" db="EMBL/GenBank/DDBJ databases">
        <title>Genomic Encyclopedia of Type Strains, Phase III (KMG-III): the genomes of soil and plant-associated and newly described type strains.</title>
        <authorList>
            <person name="Whitman W."/>
        </authorList>
    </citation>
    <scope>NUCLEOTIDE SEQUENCE [LARGE SCALE GENOMIC DNA]</scope>
    <source>
        <strain evidence="4 5">ORS 1419</strain>
    </source>
</reference>
<dbReference type="PANTHER" id="PTHR11851">
    <property type="entry name" value="METALLOPROTEASE"/>
    <property type="match status" value="1"/>
</dbReference>
<dbReference type="Gene3D" id="3.30.830.10">
    <property type="entry name" value="Metalloenzyme, LuxS/M16 peptidase-like"/>
    <property type="match status" value="2"/>
</dbReference>
<dbReference type="Proteomes" id="UP000247454">
    <property type="component" value="Unassembled WGS sequence"/>
</dbReference>
<keyword evidence="4" id="KW-0645">Protease</keyword>
<dbReference type="PANTHER" id="PTHR11851:SF224">
    <property type="entry name" value="PROCESSING PROTEASE"/>
    <property type="match status" value="1"/>
</dbReference>
<accession>A0A318T9T9</accession>
<sequence>MNMPVSVFRRQMGSLAGALFLTLFCALPAGAVTIQEVVSPKGVRAWLVQDNFVPLVSIRFSFKGGSTQDPVGKEGLANLMTGLFDEGAGDIPSDAYQERLDNIGAEMSFSETPDDISGSMRMLNENRNAAFDLLALAVNKPRFDQAPIDRIRQQVIANIKASERDPSTIAAQKFSEVLYGNHPYARREQGTEQSLMTITRDDLLTFHRKNFARDNLTIGVVGAISPEELAPLLDKVFAGLPEKAELTPIPDAKLALGATTSINYDLPQTTLALVYPGIARKDPDFFAAHLMNYILGDGFSSRLYKEVREKRGLAYSVDSSLINRDHAQALMISTATRPDRAQEALKIIRDQVKRMADDGPTAEELAAAKSYVIGSYAINNLDSSGSIARTLVALQQEGLSRDYIDKRAALINSVTLDQVKAVAKRLLDPAPAILMVGPAPK</sequence>
<name>A0A318T9T9_9HYPH</name>
<dbReference type="GO" id="GO:0006508">
    <property type="term" value="P:proteolysis"/>
    <property type="evidence" value="ECO:0007669"/>
    <property type="project" value="UniProtKB-KW"/>
</dbReference>
<dbReference type="GO" id="GO:0046872">
    <property type="term" value="F:metal ion binding"/>
    <property type="evidence" value="ECO:0007669"/>
    <property type="project" value="InterPro"/>
</dbReference>
<feature type="domain" description="Peptidase M16 C-terminal" evidence="3">
    <location>
        <begin position="197"/>
        <end position="370"/>
    </location>
</feature>
<dbReference type="GO" id="GO:0008233">
    <property type="term" value="F:peptidase activity"/>
    <property type="evidence" value="ECO:0007669"/>
    <property type="project" value="UniProtKB-KW"/>
</dbReference>
<gene>
    <name evidence="4" type="ORF">C7477_10189</name>
</gene>
<dbReference type="AlphaFoldDB" id="A0A318T9T9"/>